<evidence type="ECO:0000313" key="1">
    <source>
        <dbReference type="EMBL" id="EML1473797.1"/>
    </source>
</evidence>
<sequence>MKAFVTYLKTQSPPMQLAHGSTGWIELPNGQRWNPAHSFKFTAAVPRQPWWRRLMGVRYGH</sequence>
<reference evidence="1" key="1">
    <citation type="submission" date="2024-02" db="EMBL/GenBank/DDBJ databases">
        <authorList>
            <consortium name="Clinical and Environmental Microbiology Branch: Whole genome sequencing antimicrobial resistance pathogens in the healthcare setting"/>
        </authorList>
    </citation>
    <scope>NUCLEOTIDE SEQUENCE</scope>
    <source>
        <strain evidence="1">2021DK-00143</strain>
    </source>
</reference>
<name>A0AAI9DLN7_PLUGE</name>
<proteinExistence type="predicted"/>
<dbReference type="RefSeq" id="WP_172731477.1">
    <property type="nucleotide sequence ID" value="NZ_CACVCI010000001.1"/>
</dbReference>
<gene>
    <name evidence="1" type="ORF">QEG54_004609</name>
</gene>
<dbReference type="EMBL" id="ABLOKC030000035">
    <property type="protein sequence ID" value="EML1473797.1"/>
    <property type="molecule type" value="Genomic_DNA"/>
</dbReference>
<dbReference type="Pfam" id="PF10893">
    <property type="entry name" value="Phage_186_Fil"/>
    <property type="match status" value="1"/>
</dbReference>
<dbReference type="InterPro" id="IPR021221">
    <property type="entry name" value="Fil"/>
</dbReference>
<comment type="caution">
    <text evidence="1">The sequence shown here is derived from an EMBL/GenBank/DDBJ whole genome shotgun (WGS) entry which is preliminary data.</text>
</comment>
<dbReference type="AlphaFoldDB" id="A0AAI9DLN7"/>
<accession>A0AAI9DLN7</accession>
<organism evidence="1">
    <name type="scientific">Pluralibacter gergoviae</name>
    <name type="common">Enterobacter gergoviae</name>
    <dbReference type="NCBI Taxonomy" id="61647"/>
    <lineage>
        <taxon>Bacteria</taxon>
        <taxon>Pseudomonadati</taxon>
        <taxon>Pseudomonadota</taxon>
        <taxon>Gammaproteobacteria</taxon>
        <taxon>Enterobacterales</taxon>
        <taxon>Enterobacteriaceae</taxon>
        <taxon>Pluralibacter</taxon>
    </lineage>
</organism>
<protein>
    <submittedName>
        <fullName evidence="1">DUF2724 domain-containing protein</fullName>
    </submittedName>
</protein>